<dbReference type="EMBL" id="JAAOXG010000002">
    <property type="protein sequence ID" value="NNJ28631.1"/>
    <property type="molecule type" value="Genomic_DNA"/>
</dbReference>
<dbReference type="PANTHER" id="PTHR30024">
    <property type="entry name" value="ALIPHATIC SULFONATES-BINDING PROTEIN-RELATED"/>
    <property type="match status" value="1"/>
</dbReference>
<evidence type="ECO:0000313" key="3">
    <source>
        <dbReference type="EMBL" id="NNJ28631.1"/>
    </source>
</evidence>
<dbReference type="RefSeq" id="WP_170819984.1">
    <property type="nucleotide sequence ID" value="NZ_JAAOXG010000002.1"/>
</dbReference>
<evidence type="ECO:0000313" key="4">
    <source>
        <dbReference type="Proteomes" id="UP000539052"/>
    </source>
</evidence>
<feature type="domain" description="SsuA/THI5-like" evidence="2">
    <location>
        <begin position="139"/>
        <end position="275"/>
    </location>
</feature>
<dbReference type="InterPro" id="IPR015168">
    <property type="entry name" value="SsuA/THI5"/>
</dbReference>
<name>A0ABX1VKC9_9FIRM</name>
<dbReference type="SUPFAM" id="SSF53850">
    <property type="entry name" value="Periplasmic binding protein-like II"/>
    <property type="match status" value="1"/>
</dbReference>
<dbReference type="PANTHER" id="PTHR30024:SF45">
    <property type="entry name" value="ABC TRANSPORTER SUBSTRATE-BINDING PROTEIN"/>
    <property type="match status" value="1"/>
</dbReference>
<organism evidence="3 4">
    <name type="scientific">Lacrimispora defluvii</name>
    <dbReference type="NCBI Taxonomy" id="2719233"/>
    <lineage>
        <taxon>Bacteria</taxon>
        <taxon>Bacillati</taxon>
        <taxon>Bacillota</taxon>
        <taxon>Clostridia</taxon>
        <taxon>Lachnospirales</taxon>
        <taxon>Lachnospiraceae</taxon>
        <taxon>Lacrimispora</taxon>
    </lineage>
</organism>
<feature type="signal peptide" evidence="1">
    <location>
        <begin position="1"/>
        <end position="18"/>
    </location>
</feature>
<keyword evidence="4" id="KW-1185">Reference proteome</keyword>
<sequence>MKKLISVLLMLCMTFSFAACGNATDSSSADTGSGVSGKVTIAIGYQTVTSQTWGPLIMKNKGFLEEELAAKYPDTEFSIDWQNAQSGPPLTNNMIAGKLQFAVMGDMPILTNGEKGQTEQNYSSVFIGFDGKGKDGMNQAILIPNESDVTSVADLAGKEVATPIGGSAHRMLLLELEKNGVADQVNIVSQDATVGLSNIEQNKVAAFSIWEPFASLAEEEGYGKVLVGGEDTGVDYLDGIVADRKWVEEHEDYTICFLKALIRSHQFIVENPEEAAKIFAEETGYSESVCATIVDKVRFDTVIYDKDVETLKGSKDFLVEIGSIKDVDLEEFVDDSYLRKAYEELEMTYPSDEELQGDWLPLE</sequence>
<feature type="chain" id="PRO_5046207281" evidence="1">
    <location>
        <begin position="19"/>
        <end position="363"/>
    </location>
</feature>
<accession>A0ABX1VKC9</accession>
<evidence type="ECO:0000259" key="2">
    <source>
        <dbReference type="Pfam" id="PF09084"/>
    </source>
</evidence>
<evidence type="ECO:0000256" key="1">
    <source>
        <dbReference type="SAM" id="SignalP"/>
    </source>
</evidence>
<gene>
    <name evidence="3" type="ORF">G9470_02290</name>
</gene>
<comment type="caution">
    <text evidence="3">The sequence shown here is derived from an EMBL/GenBank/DDBJ whole genome shotgun (WGS) entry which is preliminary data.</text>
</comment>
<dbReference type="Pfam" id="PF09084">
    <property type="entry name" value="NMT1"/>
    <property type="match status" value="1"/>
</dbReference>
<dbReference type="Gene3D" id="3.40.190.10">
    <property type="entry name" value="Periplasmic binding protein-like II"/>
    <property type="match status" value="2"/>
</dbReference>
<dbReference type="PROSITE" id="PS51257">
    <property type="entry name" value="PROKAR_LIPOPROTEIN"/>
    <property type="match status" value="1"/>
</dbReference>
<dbReference type="Proteomes" id="UP000539052">
    <property type="component" value="Unassembled WGS sequence"/>
</dbReference>
<keyword evidence="1" id="KW-0732">Signal</keyword>
<reference evidence="3 4" key="1">
    <citation type="submission" date="2020-03" db="EMBL/GenBank/DDBJ databases">
        <title>Genome Sequence of industrial isolate, B5A.</title>
        <authorList>
            <person name="Sharma S."/>
            <person name="Patil P.B."/>
            <person name="Korpole S."/>
        </authorList>
    </citation>
    <scope>NUCLEOTIDE SEQUENCE [LARGE SCALE GENOMIC DNA]</scope>
    <source>
        <strain evidence="3 4">PI-S10-B5A</strain>
    </source>
</reference>
<protein>
    <submittedName>
        <fullName evidence="3">ABC transporter substrate-binding protein</fullName>
    </submittedName>
</protein>
<proteinExistence type="predicted"/>